<keyword evidence="2" id="KW-1185">Reference proteome</keyword>
<accession>A0AAT9V690</accession>
<protein>
    <submittedName>
        <fullName evidence="1">Uncharacterized protein</fullName>
    </submittedName>
</protein>
<evidence type="ECO:0000313" key="2">
    <source>
        <dbReference type="Proteomes" id="UP001654236"/>
    </source>
</evidence>
<name>A0AAT9V690_9CAUD</name>
<proteinExistence type="predicted"/>
<dbReference type="EMBL" id="OQ790081">
    <property type="protein sequence ID" value="WJE88628.1"/>
    <property type="molecule type" value="Genomic_DNA"/>
</dbReference>
<evidence type="ECO:0000313" key="1">
    <source>
        <dbReference type="EMBL" id="WJE88628.1"/>
    </source>
</evidence>
<organism evidence="1 2">
    <name type="scientific">Klebsiella phage Kpn13</name>
    <dbReference type="NCBI Taxonomy" id="3044024"/>
    <lineage>
        <taxon>Viruses</taxon>
        <taxon>Duplodnaviria</taxon>
        <taxon>Heunggongvirae</taxon>
        <taxon>Uroviricota</taxon>
        <taxon>Caudoviricetes</taxon>
        <taxon>Autographivirales</taxon>
        <taxon>Autoscriptoviridae</taxon>
        <taxon>Slopekvirinae</taxon>
        <taxon>Drulisvirus</taxon>
        <taxon>Drulisvirus Kpn13</taxon>
    </lineage>
</organism>
<dbReference type="Proteomes" id="UP001654236">
    <property type="component" value="Segment"/>
</dbReference>
<reference evidence="1 2" key="1">
    <citation type="journal article" date="2024" name="Can. J. Microbiol.">
        <title>Biological and genomic characteristics of three novel bacteriophages and a phage-plasmid of Klebsiella pneumoniae.</title>
        <authorList>
            <person name="Uskudar-Guclu A."/>
            <person name="Unlu S."/>
            <person name="Salih-Dogan H."/>
            <person name="Yalcin S."/>
            <person name="Basustaoglu A."/>
        </authorList>
    </citation>
    <scope>NUCLEOTIDE SEQUENCE [LARGE SCALE GENOMIC DNA]</scope>
</reference>
<sequence length="40" mass="4359">MPYITTVGSKHYLHSNCIAPCPFTSYGHYALPYVVLGSIG</sequence>